<evidence type="ECO:0000256" key="1">
    <source>
        <dbReference type="ARBA" id="ARBA00022729"/>
    </source>
</evidence>
<accession>A0A0N5A1X1</accession>
<dbReference type="PANTHER" id="PTHR22907:SF46">
    <property type="entry name" value="ZP DOMAIN-CONTAINING PROTEIN"/>
    <property type="match status" value="1"/>
</dbReference>
<dbReference type="AlphaFoldDB" id="A0A0N5A1X1"/>
<evidence type="ECO:0000313" key="3">
    <source>
        <dbReference type="Proteomes" id="UP000038045"/>
    </source>
</evidence>
<name>A0A0N5A1X1_PARTI</name>
<dbReference type="PANTHER" id="PTHR22907">
    <property type="entry name" value="GH04558P"/>
    <property type="match status" value="1"/>
</dbReference>
<dbReference type="WBParaSite" id="PTRK_0001561700.1">
    <property type="protein sequence ID" value="PTRK_0001561700.1"/>
    <property type="gene ID" value="PTRK_0001561700"/>
</dbReference>
<dbReference type="Proteomes" id="UP000038045">
    <property type="component" value="Unplaced"/>
</dbReference>
<sequence>MRSGRFHADETFNENRKVFRVENDRIKHVPHVDIGHVHQHSLKNEIEDILISSKDTNPNSLEDEEEIFIIDDDVHKKKFADAIVPSATTLRTREKQINSQLKQKYFEIYNKDKDDESFLAIEVNPFINVTMSTLINNKETSIKGLLKETKTLSNLFYTELPRQIIPKYIYTPFKVKNRVVGTPKLKCLDNGTIFSFETLKPFTGKVFIENEYCSFTFNGIIHPEVEIFYEKCSLYFEIESNYLFNINIIFDNDTDVVTSYKVECLKIDDSFIKHVDLVNNMTNTSTMSKMSVIDVMPSVDFNVIKNGGMNTTDGTIIGNKLKFIWRLVNGGRMYDFLITNCILTSLDKNYTLLDKYGCSMDTRVISHPHYDKWNKMVSSYFLAFKIPNIDKINIQCDYKICTTIKNNQGLSNCDNIGTPPTCPLIT</sequence>
<dbReference type="InterPro" id="IPR051962">
    <property type="entry name" value="Cuticlin"/>
</dbReference>
<keyword evidence="1" id="KW-0732">Signal</keyword>
<keyword evidence="3" id="KW-1185">Reference proteome</keyword>
<dbReference type="InterPro" id="IPR001507">
    <property type="entry name" value="ZP_dom"/>
</dbReference>
<organism evidence="3 4">
    <name type="scientific">Parastrongyloides trichosuri</name>
    <name type="common">Possum-specific nematode worm</name>
    <dbReference type="NCBI Taxonomy" id="131310"/>
    <lineage>
        <taxon>Eukaryota</taxon>
        <taxon>Metazoa</taxon>
        <taxon>Ecdysozoa</taxon>
        <taxon>Nematoda</taxon>
        <taxon>Chromadorea</taxon>
        <taxon>Rhabditida</taxon>
        <taxon>Tylenchina</taxon>
        <taxon>Panagrolaimomorpha</taxon>
        <taxon>Strongyloidoidea</taxon>
        <taxon>Strongyloididae</taxon>
        <taxon>Parastrongyloides</taxon>
    </lineage>
</organism>
<reference evidence="4" key="1">
    <citation type="submission" date="2017-02" db="UniProtKB">
        <authorList>
            <consortium name="WormBaseParasite"/>
        </authorList>
    </citation>
    <scope>IDENTIFICATION</scope>
</reference>
<dbReference type="PROSITE" id="PS51034">
    <property type="entry name" value="ZP_2"/>
    <property type="match status" value="1"/>
</dbReference>
<evidence type="ECO:0000313" key="4">
    <source>
        <dbReference type="WBParaSite" id="PTRK_0001561700.1"/>
    </source>
</evidence>
<protein>
    <submittedName>
        <fullName evidence="4">ZP domain-containing protein</fullName>
    </submittedName>
</protein>
<feature type="domain" description="ZP" evidence="2">
    <location>
        <begin position="186"/>
        <end position="420"/>
    </location>
</feature>
<proteinExistence type="predicted"/>
<evidence type="ECO:0000259" key="2">
    <source>
        <dbReference type="PROSITE" id="PS51034"/>
    </source>
</evidence>
<dbReference type="STRING" id="131310.A0A0N5A1X1"/>